<evidence type="ECO:0000313" key="2">
    <source>
        <dbReference type="EMBL" id="KHG16657.1"/>
    </source>
</evidence>
<dbReference type="Proteomes" id="UP000032142">
    <property type="component" value="Unassembled WGS sequence"/>
</dbReference>
<protein>
    <submittedName>
        <fullName evidence="2">Uncharacterized protein</fullName>
    </submittedName>
</protein>
<dbReference type="AlphaFoldDB" id="A0A0B0NVH8"/>
<name>A0A0B0NVH8_GOSAR</name>
<reference evidence="3" key="1">
    <citation type="submission" date="2014-09" db="EMBL/GenBank/DDBJ databases">
        <authorList>
            <person name="Mudge J."/>
            <person name="Ramaraj T."/>
            <person name="Lindquist I.E."/>
            <person name="Bharti A.K."/>
            <person name="Sundararajan A."/>
            <person name="Cameron C.T."/>
            <person name="Woodward J.E."/>
            <person name="May G.D."/>
            <person name="Brubaker C."/>
            <person name="Broadhvest J."/>
            <person name="Wilkins T.A."/>
        </authorList>
    </citation>
    <scope>NUCLEOTIDE SEQUENCE</scope>
    <source>
        <strain evidence="3">cv. AKA8401</strain>
    </source>
</reference>
<dbReference type="EMBL" id="KN406650">
    <property type="protein sequence ID" value="KHG16657.1"/>
    <property type="molecule type" value="Genomic_DNA"/>
</dbReference>
<accession>A0A0B0NVH8</accession>
<feature type="region of interest" description="Disordered" evidence="1">
    <location>
        <begin position="1"/>
        <end position="21"/>
    </location>
</feature>
<proteinExistence type="predicted"/>
<gene>
    <name evidence="2" type="ORF">F383_04760</name>
</gene>
<sequence length="21" mass="2596">MKNRNRCQCHRRKTDNGYPMS</sequence>
<feature type="compositionally biased region" description="Basic residues" evidence="1">
    <location>
        <begin position="1"/>
        <end position="13"/>
    </location>
</feature>
<evidence type="ECO:0000256" key="1">
    <source>
        <dbReference type="SAM" id="MobiDB-lite"/>
    </source>
</evidence>
<evidence type="ECO:0000313" key="3">
    <source>
        <dbReference type="Proteomes" id="UP000032142"/>
    </source>
</evidence>
<keyword evidence="3" id="KW-1185">Reference proteome</keyword>
<organism evidence="2 3">
    <name type="scientific">Gossypium arboreum</name>
    <name type="common">Tree cotton</name>
    <name type="synonym">Gossypium nanking</name>
    <dbReference type="NCBI Taxonomy" id="29729"/>
    <lineage>
        <taxon>Eukaryota</taxon>
        <taxon>Viridiplantae</taxon>
        <taxon>Streptophyta</taxon>
        <taxon>Embryophyta</taxon>
        <taxon>Tracheophyta</taxon>
        <taxon>Spermatophyta</taxon>
        <taxon>Magnoliopsida</taxon>
        <taxon>eudicotyledons</taxon>
        <taxon>Gunneridae</taxon>
        <taxon>Pentapetalae</taxon>
        <taxon>rosids</taxon>
        <taxon>malvids</taxon>
        <taxon>Malvales</taxon>
        <taxon>Malvaceae</taxon>
        <taxon>Malvoideae</taxon>
        <taxon>Gossypium</taxon>
    </lineage>
</organism>